<reference evidence="8" key="1">
    <citation type="submission" date="2021-02" db="EMBL/GenBank/DDBJ databases">
        <authorList>
            <person name="Nowell W R."/>
        </authorList>
    </citation>
    <scope>NUCLEOTIDE SEQUENCE</scope>
</reference>
<proteinExistence type="predicted"/>
<feature type="domain" description="Solute-binding protein family 3/N-terminal" evidence="5">
    <location>
        <begin position="956"/>
        <end position="1181"/>
    </location>
</feature>
<feature type="transmembrane region" description="Helical" evidence="4">
    <location>
        <begin position="55"/>
        <end position="76"/>
    </location>
</feature>
<feature type="compositionally biased region" description="Basic and acidic residues" evidence="3">
    <location>
        <begin position="299"/>
        <end position="323"/>
    </location>
</feature>
<evidence type="ECO:0000256" key="4">
    <source>
        <dbReference type="SAM" id="Phobius"/>
    </source>
</evidence>
<dbReference type="EMBL" id="CAJNON010000051">
    <property type="protein sequence ID" value="CAF0874102.1"/>
    <property type="molecule type" value="Genomic_DNA"/>
</dbReference>
<sequence length="1214" mass="134758">MVMDKELEENQLELQDMSCDNDQQYIPLATSEQEQQLPLKSRQSRTFLFIQRRTWYTTLLTLFIVGGVLAIAISSYKAYNKHNVSSDNQEMLTDSVQDNNLLMNEEDSEDDNELPQLRSASRKSQQPESLGHMNVYVRRPSKDGIRHRPQSLRFPVARYNRQRFSLNGPFISFNPRLPILVDRLTKQTIIFSPAGGIYILPPLINFYGKMFSVAELIVSGYASLVSTGAPLTPPINMLSYFQPTPLFGPGIPRINPSRGGFTGGIKTDYKSFNIRKHPQQHYDTLPTYESEEESEEKSEEAPEERYDPPSKNSEENYNTERSRSRPRPKYRPRQKPKSRSTSRPSKTTSKAPCSSNCDNRCTQECLANNFRCTFNSKTINIVTARDQPPFVSQVGNKPPTGFDIDLMKAIGDVLDINFKYQYADFPDFISMVQNDKDLISISTESDNAAREKNVTFAQYFKTGTNFLVRSSYTKTINGLSDLCGKKVAVLTGTSQESDVETQNAKCGSKKITISSLSSYPDMLTALEDETVDVLVEDQAINFANVLKSHGKVKEVGEVYGVGPYGILCNKNNEELCCAFVNAINYLIKKGTYEELLQKYSYTYATYGIYPSRINLAGSTCRSKCVPKKPPPSYTSTPKGSCSANCDSGCTEECLRDNFRCTFNSKTINVVTARDEAPFVSQVGNKPPTGFDIDLLDYIADIYNIKFSYQYADFSDFISMVQNDKDLISISTETDTAAREKNVSFAQFFKSGTSFLVRSSYTETINGLSDLCGKKVAVLTGTTQESDVTTQNAQCGSNPITINSFVSEAELVTALEDETVDVVLDDDASIIADIQNSNGQLKKAGTTYDIAPYGILCNKNNEQLCCALVNAINYLISEGTYAKLLEKYGYTSEDNGIYPSRINLSGSTCFSKCVPKNPPSSYTSTPKGSCSANCNNGCTEECLRDNLKCTCDLKSKTINIVTAKNQPPFVSQVGNKPPTGFDIDLMKAIGDVLDINFKYQYADFPDFISMVQNDKDLISISTESDNTAREKNVTFAQYFKTGTNFLVRSSYTKTINGLSDLCGKKVAVLTGTSQESDVETQNAKCGSKKITISSLSSYPDMLTALEDETVDVLVEDQAINFANVLKSHGKVKEVGEVYGVGPYGILCNKNNEELCCALVNAINYLIKKGTYGELLKKYSYTYANNGVCPSRINLAGSLCESKCTPSNKRCQWNLG</sequence>
<dbReference type="Pfam" id="PF00497">
    <property type="entry name" value="SBP_bac_3"/>
    <property type="match status" value="3"/>
</dbReference>
<feature type="domain" description="Solute-binding protein family 3/N-terminal" evidence="5">
    <location>
        <begin position="666"/>
        <end position="891"/>
    </location>
</feature>
<feature type="domain" description="Ionotropic glutamate receptor C-terminal" evidence="6">
    <location>
        <begin position="666"/>
        <end position="891"/>
    </location>
</feature>
<dbReference type="Proteomes" id="UP000663891">
    <property type="component" value="Unassembled WGS sequence"/>
</dbReference>
<dbReference type="Gene3D" id="3.40.190.10">
    <property type="entry name" value="Periplasmic binding protein-like II"/>
    <property type="match status" value="6"/>
</dbReference>
<protein>
    <recommendedName>
        <fullName evidence="10">Solute-binding protein family 3/N-terminal domain-containing protein</fullName>
    </recommendedName>
</protein>
<comment type="caution">
    <text evidence="8">The sequence shown here is derived from an EMBL/GenBank/DDBJ whole genome shotgun (WGS) entry which is preliminary data.</text>
</comment>
<dbReference type="EMBL" id="CAJOAY010000604">
    <property type="protein sequence ID" value="CAF3701186.1"/>
    <property type="molecule type" value="Genomic_DNA"/>
</dbReference>
<dbReference type="OrthoDB" id="10057091at2759"/>
<evidence type="ECO:0000256" key="3">
    <source>
        <dbReference type="SAM" id="MobiDB-lite"/>
    </source>
</evidence>
<feature type="compositionally biased region" description="Low complexity" evidence="3">
    <location>
        <begin position="341"/>
        <end position="350"/>
    </location>
</feature>
<dbReference type="SMART" id="SM00062">
    <property type="entry name" value="PBPb"/>
    <property type="match status" value="3"/>
</dbReference>
<dbReference type="InterPro" id="IPR018313">
    <property type="entry name" value="SBP_3_CS"/>
</dbReference>
<dbReference type="PROSITE" id="PS01039">
    <property type="entry name" value="SBP_BACTERIAL_3"/>
    <property type="match status" value="2"/>
</dbReference>
<organism evidence="8 9">
    <name type="scientific">Adineta steineri</name>
    <dbReference type="NCBI Taxonomy" id="433720"/>
    <lineage>
        <taxon>Eukaryota</taxon>
        <taxon>Metazoa</taxon>
        <taxon>Spiralia</taxon>
        <taxon>Gnathifera</taxon>
        <taxon>Rotifera</taxon>
        <taxon>Eurotatoria</taxon>
        <taxon>Bdelloidea</taxon>
        <taxon>Adinetida</taxon>
        <taxon>Adinetidae</taxon>
        <taxon>Adineta</taxon>
    </lineage>
</organism>
<evidence type="ECO:0000313" key="9">
    <source>
        <dbReference type="Proteomes" id="UP000663881"/>
    </source>
</evidence>
<feature type="compositionally biased region" description="Polar residues" evidence="3">
    <location>
        <begin position="118"/>
        <end position="128"/>
    </location>
</feature>
<dbReference type="PANTHER" id="PTHR35936">
    <property type="entry name" value="MEMBRANE-BOUND LYTIC MUREIN TRANSGLYCOSYLASE F"/>
    <property type="match status" value="1"/>
</dbReference>
<keyword evidence="4" id="KW-0472">Membrane</keyword>
<dbReference type="InterPro" id="IPR001320">
    <property type="entry name" value="Iontro_rcpt_C"/>
</dbReference>
<keyword evidence="2" id="KW-0732">Signal</keyword>
<name>A0A818UHD8_9BILA</name>
<evidence type="ECO:0000259" key="5">
    <source>
        <dbReference type="SMART" id="SM00062"/>
    </source>
</evidence>
<evidence type="ECO:0000313" key="8">
    <source>
        <dbReference type="EMBL" id="CAF3701186.1"/>
    </source>
</evidence>
<dbReference type="Proteomes" id="UP000663881">
    <property type="component" value="Unassembled WGS sequence"/>
</dbReference>
<feature type="region of interest" description="Disordered" evidence="3">
    <location>
        <begin position="106"/>
        <end position="133"/>
    </location>
</feature>
<comment type="subcellular location">
    <subcellularLocation>
        <location evidence="1">Cell envelope</location>
    </subcellularLocation>
</comment>
<keyword evidence="4" id="KW-0812">Transmembrane</keyword>
<dbReference type="GO" id="GO:0016020">
    <property type="term" value="C:membrane"/>
    <property type="evidence" value="ECO:0007669"/>
    <property type="project" value="InterPro"/>
</dbReference>
<accession>A0A818UHD8</accession>
<keyword evidence="4" id="KW-1133">Transmembrane helix</keyword>
<feature type="compositionally biased region" description="Acidic residues" evidence="3">
    <location>
        <begin position="289"/>
        <end position="298"/>
    </location>
</feature>
<evidence type="ECO:0000256" key="2">
    <source>
        <dbReference type="ARBA" id="ARBA00022729"/>
    </source>
</evidence>
<dbReference type="SUPFAM" id="SSF53850">
    <property type="entry name" value="Periplasmic binding protein-like II"/>
    <property type="match status" value="3"/>
</dbReference>
<feature type="domain" description="Solute-binding protein family 3/N-terminal" evidence="5">
    <location>
        <begin position="378"/>
        <end position="603"/>
    </location>
</feature>
<dbReference type="SMART" id="SM00079">
    <property type="entry name" value="PBPe"/>
    <property type="match status" value="1"/>
</dbReference>
<evidence type="ECO:0000313" key="7">
    <source>
        <dbReference type="EMBL" id="CAF0874102.1"/>
    </source>
</evidence>
<evidence type="ECO:0000256" key="1">
    <source>
        <dbReference type="ARBA" id="ARBA00004196"/>
    </source>
</evidence>
<gene>
    <name evidence="8" type="ORF">OKA104_LOCUS12507</name>
    <name evidence="7" type="ORF">VCS650_LOCUS7883</name>
</gene>
<feature type="region of interest" description="Disordered" evidence="3">
    <location>
        <begin position="276"/>
        <end position="356"/>
    </location>
</feature>
<evidence type="ECO:0000259" key="6">
    <source>
        <dbReference type="SMART" id="SM00079"/>
    </source>
</evidence>
<dbReference type="PANTHER" id="PTHR35936:SF17">
    <property type="entry name" value="ARGININE-BINDING EXTRACELLULAR PROTEIN ARTP"/>
    <property type="match status" value="1"/>
</dbReference>
<dbReference type="InterPro" id="IPR001638">
    <property type="entry name" value="Solute-binding_3/MltF_N"/>
</dbReference>
<feature type="compositionally biased region" description="Basic residues" evidence="3">
    <location>
        <begin position="324"/>
        <end position="340"/>
    </location>
</feature>
<dbReference type="AlphaFoldDB" id="A0A818UHD8"/>
<evidence type="ECO:0008006" key="10">
    <source>
        <dbReference type="Google" id="ProtNLM"/>
    </source>
</evidence>
<dbReference type="GO" id="GO:0015276">
    <property type="term" value="F:ligand-gated monoatomic ion channel activity"/>
    <property type="evidence" value="ECO:0007669"/>
    <property type="project" value="InterPro"/>
</dbReference>